<comment type="caution">
    <text evidence="4">The sequence shown here is derived from an EMBL/GenBank/DDBJ whole genome shotgun (WGS) entry which is preliminary data.</text>
</comment>
<comment type="similarity">
    <text evidence="1">Belongs to the DSD1 family.</text>
</comment>
<protein>
    <recommendedName>
        <fullName evidence="3">D-serine dehydratase-like domain-containing protein</fullName>
    </recommendedName>
</protein>
<dbReference type="PANTHER" id="PTHR28004:SF2">
    <property type="entry name" value="D-SERINE DEHYDRATASE"/>
    <property type="match status" value="1"/>
</dbReference>
<dbReference type="SUPFAM" id="SSF51419">
    <property type="entry name" value="PLP-binding barrel"/>
    <property type="match status" value="1"/>
</dbReference>
<reference evidence="4 5" key="1">
    <citation type="submission" date="2024-10" db="EMBL/GenBank/DDBJ databases">
        <title>Updated reference genomes for cyclostephanoid diatoms.</title>
        <authorList>
            <person name="Roberts W.R."/>
            <person name="Alverson A.J."/>
        </authorList>
    </citation>
    <scope>NUCLEOTIDE SEQUENCE [LARGE SCALE GENOMIC DNA]</scope>
    <source>
        <strain evidence="4 5">AJA276-08</strain>
    </source>
</reference>
<keyword evidence="2" id="KW-0456">Lyase</keyword>
<dbReference type="InterPro" id="IPR051466">
    <property type="entry name" value="D-amino_acid_metab_enzyme"/>
</dbReference>
<evidence type="ECO:0000313" key="5">
    <source>
        <dbReference type="Proteomes" id="UP001530315"/>
    </source>
</evidence>
<proteinExistence type="inferred from homology"/>
<evidence type="ECO:0000313" key="4">
    <source>
        <dbReference type="EMBL" id="KAL3765838.1"/>
    </source>
</evidence>
<dbReference type="Pfam" id="PF14031">
    <property type="entry name" value="D-ser_dehydrat"/>
    <property type="match status" value="1"/>
</dbReference>
<dbReference type="Proteomes" id="UP001530315">
    <property type="component" value="Unassembled WGS sequence"/>
</dbReference>
<dbReference type="Gene3D" id="3.20.20.10">
    <property type="entry name" value="Alanine racemase"/>
    <property type="match status" value="1"/>
</dbReference>
<dbReference type="InterPro" id="IPR042208">
    <property type="entry name" value="D-ser_dehydrat-like_sf"/>
</dbReference>
<dbReference type="SMART" id="SM01119">
    <property type="entry name" value="D-ser_dehydrat"/>
    <property type="match status" value="1"/>
</dbReference>
<dbReference type="InterPro" id="IPR001608">
    <property type="entry name" value="Ala_racemase_N"/>
</dbReference>
<name>A0ABD3MPZ6_9STRA</name>
<sequence>MSMRQRLSDLATPAFVINRHAFRRNCELAQTSAHANGIYRLRPHVKTHKTREGCLIQAGIGSDVRDGAPASEGELRTSNAVRKFAVRLSVAPQILRSHHLLSFIPQWSDSSYLTEMASQHKCGPFGDILLGIPICKSKLSAIGRLKSDLASATNNEGVIHLLIDNAQQVEFLEDFIVNSPSANVKWSVFLKIDSGYHRAGVTCDSRGVSVATKIIDSSCLILKGLYSHCGHSYSVNDKLEMEKVTEDDHNVILEFLKILSDQLEYHGSSFDTFLLEVSVGSTGSMSCHKKLSTPNNVDLHPGNYVFYDRQQLFTGACTNESYIAGFVLARVIGHYDDDVRNAIMIDAGATALTKEGTPQGGMCAVFGRPDLECYRMSQEITMIRLRDGCDAPFPFEDFPLGSTLLLLPNHSCLAAACFDTYYVVDEMGGQLSSTCSVVDTWIPVKGWA</sequence>
<dbReference type="PANTHER" id="PTHR28004">
    <property type="entry name" value="ZGC:162816-RELATED"/>
    <property type="match status" value="1"/>
</dbReference>
<evidence type="ECO:0000256" key="1">
    <source>
        <dbReference type="ARBA" id="ARBA00005323"/>
    </source>
</evidence>
<dbReference type="AlphaFoldDB" id="A0ABD3MPZ6"/>
<dbReference type="Pfam" id="PF01168">
    <property type="entry name" value="Ala_racemase_N"/>
    <property type="match status" value="1"/>
</dbReference>
<dbReference type="InterPro" id="IPR026956">
    <property type="entry name" value="D-ser_dehydrat-like_dom"/>
</dbReference>
<keyword evidence="5" id="KW-1185">Reference proteome</keyword>
<evidence type="ECO:0000259" key="3">
    <source>
        <dbReference type="SMART" id="SM01119"/>
    </source>
</evidence>
<accession>A0ABD3MPZ6</accession>
<dbReference type="GO" id="GO:0016829">
    <property type="term" value="F:lyase activity"/>
    <property type="evidence" value="ECO:0007669"/>
    <property type="project" value="UniProtKB-KW"/>
</dbReference>
<feature type="domain" description="D-serine dehydratase-like" evidence="3">
    <location>
        <begin position="324"/>
        <end position="425"/>
    </location>
</feature>
<dbReference type="EMBL" id="JALLAZ020001742">
    <property type="protein sequence ID" value="KAL3765838.1"/>
    <property type="molecule type" value="Genomic_DNA"/>
</dbReference>
<dbReference type="InterPro" id="IPR029066">
    <property type="entry name" value="PLP-binding_barrel"/>
</dbReference>
<evidence type="ECO:0000256" key="2">
    <source>
        <dbReference type="ARBA" id="ARBA00023239"/>
    </source>
</evidence>
<gene>
    <name evidence="4" type="ORF">ACHAW5_004155</name>
</gene>
<organism evidence="4 5">
    <name type="scientific">Stephanodiscus triporus</name>
    <dbReference type="NCBI Taxonomy" id="2934178"/>
    <lineage>
        <taxon>Eukaryota</taxon>
        <taxon>Sar</taxon>
        <taxon>Stramenopiles</taxon>
        <taxon>Ochrophyta</taxon>
        <taxon>Bacillariophyta</taxon>
        <taxon>Coscinodiscophyceae</taxon>
        <taxon>Thalassiosirophycidae</taxon>
        <taxon>Stephanodiscales</taxon>
        <taxon>Stephanodiscaceae</taxon>
        <taxon>Stephanodiscus</taxon>
    </lineage>
</organism>
<dbReference type="Gene3D" id="2.40.37.20">
    <property type="entry name" value="D-serine dehydratase-like domain"/>
    <property type="match status" value="1"/>
</dbReference>